<proteinExistence type="predicted"/>
<dbReference type="InterPro" id="IPR028992">
    <property type="entry name" value="Hedgehog/Intein_dom"/>
</dbReference>
<evidence type="ECO:0000313" key="3">
    <source>
        <dbReference type="EMBL" id="SIS58114.1"/>
    </source>
</evidence>
<feature type="region of interest" description="Disordered" evidence="1">
    <location>
        <begin position="62"/>
        <end position="82"/>
    </location>
</feature>
<name>A0A1N7K9H9_9RHOB</name>
<gene>
    <name evidence="3" type="ORF">SAMN05421774_101284</name>
</gene>
<evidence type="ECO:0000259" key="2">
    <source>
        <dbReference type="Pfam" id="PF13403"/>
    </source>
</evidence>
<sequence length="346" mass="37398">MTSSPETRSAAHVAHVFAAADLFVTSGANLGDGLAEIEDLCAGDVYELDAMAQPLRLALARPRDGGPPARQQVVAPGSEVGDPGDPVALSARLTLMAPDGQKVELLLLRHRAAGRASQTTLYALPLTPIAPRTDYTLLAAEDPPDELRLSDLICLSFHRGTRITLASGAQLPIEQLTAGSRVLTRDHGPQPIRWIGRTTLRARGSFAPVVITSGTMGNDGDLIVGPHHRLFLYQRDRLPGLPTAELLVQAQHLVDDDTIFRRESGFAEYFSLVFDRHEIIYAEGIPVESLMVNEATVAALPPELAEAVRSQLPGLSQHQHFGVEPDAEHLGALRPRAIRRGRARPH</sequence>
<organism evidence="3 4">
    <name type="scientific">Gemmobacter megaterium</name>
    <dbReference type="NCBI Taxonomy" id="1086013"/>
    <lineage>
        <taxon>Bacteria</taxon>
        <taxon>Pseudomonadati</taxon>
        <taxon>Pseudomonadota</taxon>
        <taxon>Alphaproteobacteria</taxon>
        <taxon>Rhodobacterales</taxon>
        <taxon>Paracoccaceae</taxon>
        <taxon>Gemmobacter</taxon>
    </lineage>
</organism>
<dbReference type="Pfam" id="PF13403">
    <property type="entry name" value="Hint_2"/>
    <property type="match status" value="1"/>
</dbReference>
<dbReference type="Proteomes" id="UP000186141">
    <property type="component" value="Unassembled WGS sequence"/>
</dbReference>
<protein>
    <submittedName>
        <fullName evidence="3">Hint domain-containing protein</fullName>
    </submittedName>
</protein>
<dbReference type="STRING" id="1086013.SAMN05421774_101284"/>
<dbReference type="RefSeq" id="WP_076527966.1">
    <property type="nucleotide sequence ID" value="NZ_BMEH01000001.1"/>
</dbReference>
<accession>A0A1N7K9H9</accession>
<dbReference type="EMBL" id="FTOT01000001">
    <property type="protein sequence ID" value="SIS58114.1"/>
    <property type="molecule type" value="Genomic_DNA"/>
</dbReference>
<dbReference type="OrthoDB" id="6305173at2"/>
<evidence type="ECO:0000256" key="1">
    <source>
        <dbReference type="SAM" id="MobiDB-lite"/>
    </source>
</evidence>
<reference evidence="3 4" key="1">
    <citation type="submission" date="2017-01" db="EMBL/GenBank/DDBJ databases">
        <authorList>
            <person name="Mah S.A."/>
            <person name="Swanson W.J."/>
            <person name="Moy G.W."/>
            <person name="Vacquier V.D."/>
        </authorList>
    </citation>
    <scope>NUCLEOTIDE SEQUENCE [LARGE SCALE GENOMIC DNA]</scope>
    <source>
        <strain evidence="3 4">DSM 26375</strain>
    </source>
</reference>
<dbReference type="AlphaFoldDB" id="A0A1N7K9H9"/>
<dbReference type="SUPFAM" id="SSF51294">
    <property type="entry name" value="Hedgehog/intein (Hint) domain"/>
    <property type="match status" value="1"/>
</dbReference>
<dbReference type="Gene3D" id="2.170.16.10">
    <property type="entry name" value="Hedgehog/Intein (Hint) domain"/>
    <property type="match status" value="1"/>
</dbReference>
<evidence type="ECO:0000313" key="4">
    <source>
        <dbReference type="Proteomes" id="UP000186141"/>
    </source>
</evidence>
<feature type="domain" description="Hedgehog/Intein (Hint)" evidence="2">
    <location>
        <begin position="156"/>
        <end position="291"/>
    </location>
</feature>
<keyword evidence="4" id="KW-1185">Reference proteome</keyword>
<dbReference type="InterPro" id="IPR036844">
    <property type="entry name" value="Hint_dom_sf"/>
</dbReference>